<dbReference type="Pfam" id="PF12146">
    <property type="entry name" value="Hydrolase_4"/>
    <property type="match status" value="1"/>
</dbReference>
<comment type="caution">
    <text evidence="2">The sequence shown here is derived from an EMBL/GenBank/DDBJ whole genome shotgun (WGS) entry which is preliminary data.</text>
</comment>
<reference evidence="2 3" key="1">
    <citation type="journal article" date="2021" name="ISME Commun">
        <title>Automated analysis of genomic sequences facilitates high-throughput and comprehensive description of bacteria.</title>
        <authorList>
            <person name="Hitch T.C.A."/>
        </authorList>
    </citation>
    <scope>NUCLEOTIDE SEQUENCE [LARGE SCALE GENOMIC DNA]</scope>
    <source>
        <strain evidence="2 3">H4_15</strain>
    </source>
</reference>
<accession>A0ABT2SVJ5</accession>
<dbReference type="InterPro" id="IPR022742">
    <property type="entry name" value="Hydrolase_4"/>
</dbReference>
<gene>
    <name evidence="2" type="ORF">OCV55_09205</name>
</gene>
<protein>
    <submittedName>
        <fullName evidence="2">Lysophospholipase</fullName>
    </submittedName>
</protein>
<dbReference type="InterPro" id="IPR029058">
    <property type="entry name" value="AB_hydrolase_fold"/>
</dbReference>
<dbReference type="SUPFAM" id="SSF53474">
    <property type="entry name" value="alpha/beta-Hydrolases"/>
    <property type="match status" value="1"/>
</dbReference>
<dbReference type="Proteomes" id="UP001208364">
    <property type="component" value="Unassembled WGS sequence"/>
</dbReference>
<dbReference type="EMBL" id="JAOQJR010000008">
    <property type="protein sequence ID" value="MCU6738841.1"/>
    <property type="molecule type" value="Genomic_DNA"/>
</dbReference>
<feature type="domain" description="Serine aminopeptidase S33" evidence="1">
    <location>
        <begin position="1"/>
        <end position="175"/>
    </location>
</feature>
<name>A0ABT2SVJ5_9FIRM</name>
<proteinExistence type="predicted"/>
<evidence type="ECO:0000313" key="2">
    <source>
        <dbReference type="EMBL" id="MCU6738841.1"/>
    </source>
</evidence>
<keyword evidence="3" id="KW-1185">Reference proteome</keyword>
<evidence type="ECO:0000313" key="3">
    <source>
        <dbReference type="Proteomes" id="UP001208364"/>
    </source>
</evidence>
<dbReference type="Gene3D" id="3.40.50.1820">
    <property type="entry name" value="alpha/beta hydrolase"/>
    <property type="match status" value="1"/>
</dbReference>
<evidence type="ECO:0000259" key="1">
    <source>
        <dbReference type="Pfam" id="PF12146"/>
    </source>
</evidence>
<sequence>MGSLVVRCFCQKYDQDIDGLIVCGSPSDNPLAPIGIKIARIYSKVKDDHYRPQLIQNLSFQAFNKRFHTDIPNSWICSDENIVDSYNKNPLCYFTFTANGFESLFNLVINTYHNENWTMSNPSLPILFIAGKDDPCITNEVKFNKAVSNIKSKGYMCVDSYLFENMRHEILNEKQNQLVYQYILDNLNAWQTNI</sequence>
<organism evidence="2 3">
    <name type="scientific">[Clostridium] ammoniilyticum</name>
    <dbReference type="NCBI Taxonomy" id="2981784"/>
    <lineage>
        <taxon>Bacteria</taxon>
        <taxon>Bacillati</taxon>
        <taxon>Bacillota</taxon>
        <taxon>Erysipelotrichia</taxon>
        <taxon>Erysipelotrichales</taxon>
        <taxon>Coprobacillaceae</taxon>
        <taxon>Faecalibacillus</taxon>
    </lineage>
</organism>